<evidence type="ECO:0000313" key="2">
    <source>
        <dbReference type="EMBL" id="VDK56495.1"/>
    </source>
</evidence>
<name>A0A0M3K6F1_ANISI</name>
<feature type="region of interest" description="Disordered" evidence="1">
    <location>
        <begin position="39"/>
        <end position="73"/>
    </location>
</feature>
<dbReference type="OrthoDB" id="5856685at2759"/>
<feature type="compositionally biased region" description="Polar residues" evidence="1">
    <location>
        <begin position="256"/>
        <end position="266"/>
    </location>
</feature>
<keyword evidence="3" id="KW-1185">Reference proteome</keyword>
<gene>
    <name evidence="2" type="ORF">ASIM_LOCUS15949</name>
</gene>
<dbReference type="Proteomes" id="UP000267096">
    <property type="component" value="Unassembled WGS sequence"/>
</dbReference>
<feature type="region of interest" description="Disordered" evidence="1">
    <location>
        <begin position="246"/>
        <end position="293"/>
    </location>
</feature>
<proteinExistence type="predicted"/>
<reference evidence="2 3" key="2">
    <citation type="submission" date="2018-11" db="EMBL/GenBank/DDBJ databases">
        <authorList>
            <consortium name="Pathogen Informatics"/>
        </authorList>
    </citation>
    <scope>NUCLEOTIDE SEQUENCE [LARGE SCALE GENOMIC DNA]</scope>
</reference>
<reference evidence="4" key="1">
    <citation type="submission" date="2017-02" db="UniProtKB">
        <authorList>
            <consortium name="WormBaseParasite"/>
        </authorList>
    </citation>
    <scope>IDENTIFICATION</scope>
</reference>
<evidence type="ECO:0000256" key="1">
    <source>
        <dbReference type="SAM" id="MobiDB-lite"/>
    </source>
</evidence>
<evidence type="ECO:0000313" key="3">
    <source>
        <dbReference type="Proteomes" id="UP000267096"/>
    </source>
</evidence>
<dbReference type="WBParaSite" id="ASIM_0001654201-mRNA-1">
    <property type="protein sequence ID" value="ASIM_0001654201-mRNA-1"/>
    <property type="gene ID" value="ASIM_0001654201"/>
</dbReference>
<sequence length="333" mass="36932">MDSVDVPTTLLCDQQQETADKSEIKCEIKFEIKCEKFESTAPNTSTETAENGCDMAHDDSSDSGSGIHDETAQNSTAAIDTLVISDEKNMPQLEALLNQVSACQKNNNNDGSFIKTGCNLNDNNESMNGASYDGTLQYSNTLLNDTLMNPVIAQATSAKQKFPNGQSKMKREWRVVGWFTSEATMNEVRKREKVSKRKSVAQINGTKVFYRCNNWRRTNCNFRMYALYHAPDQITLYASGDHDHTTKNPHYVPRSYNGNATCNAVTPSSSSAAQALSSPAQKRKQPRPQQEQQYQSALNNLFMNNKSSLLSLPFSRASSQAQTSLGTVSFPIE</sequence>
<feature type="compositionally biased region" description="Low complexity" evidence="1">
    <location>
        <begin position="267"/>
        <end position="280"/>
    </location>
</feature>
<evidence type="ECO:0000313" key="4">
    <source>
        <dbReference type="WBParaSite" id="ASIM_0001654201-mRNA-1"/>
    </source>
</evidence>
<protein>
    <submittedName>
        <fullName evidence="4">WRKY domain-containing protein</fullName>
    </submittedName>
</protein>
<accession>A0A0M3K6F1</accession>
<feature type="compositionally biased region" description="Polar residues" evidence="1">
    <location>
        <begin position="40"/>
        <end position="49"/>
    </location>
</feature>
<organism evidence="4">
    <name type="scientific">Anisakis simplex</name>
    <name type="common">Herring worm</name>
    <dbReference type="NCBI Taxonomy" id="6269"/>
    <lineage>
        <taxon>Eukaryota</taxon>
        <taxon>Metazoa</taxon>
        <taxon>Ecdysozoa</taxon>
        <taxon>Nematoda</taxon>
        <taxon>Chromadorea</taxon>
        <taxon>Rhabditida</taxon>
        <taxon>Spirurina</taxon>
        <taxon>Ascaridomorpha</taxon>
        <taxon>Ascaridoidea</taxon>
        <taxon>Anisakidae</taxon>
        <taxon>Anisakis</taxon>
        <taxon>Anisakis simplex complex</taxon>
    </lineage>
</organism>
<dbReference type="EMBL" id="UYRR01032689">
    <property type="protein sequence ID" value="VDK56495.1"/>
    <property type="molecule type" value="Genomic_DNA"/>
</dbReference>
<dbReference type="AlphaFoldDB" id="A0A0M3K6F1"/>